<dbReference type="EMBL" id="JAOPKB010000030">
    <property type="protein sequence ID" value="MCU4975940.1"/>
    <property type="molecule type" value="Genomic_DNA"/>
</dbReference>
<keyword evidence="2" id="KW-1185">Reference proteome</keyword>
<gene>
    <name evidence="1" type="ORF">OB955_25005</name>
</gene>
<dbReference type="RefSeq" id="WP_338009486.1">
    <property type="nucleotide sequence ID" value="NZ_JAOPKB010000030.1"/>
</dbReference>
<dbReference type="Proteomes" id="UP001320972">
    <property type="component" value="Unassembled WGS sequence"/>
</dbReference>
<proteinExistence type="predicted"/>
<organism evidence="1 2">
    <name type="scientific">Natronoglomus mannanivorans</name>
    <dbReference type="NCBI Taxonomy" id="2979990"/>
    <lineage>
        <taxon>Archaea</taxon>
        <taxon>Methanobacteriati</taxon>
        <taxon>Methanobacteriota</taxon>
        <taxon>Stenosarchaea group</taxon>
        <taxon>Halobacteria</taxon>
        <taxon>Halobacteriales</taxon>
        <taxon>Natrialbaceae</taxon>
        <taxon>Natronoglomus</taxon>
    </lineage>
</organism>
<reference evidence="1 2" key="1">
    <citation type="submission" date="2022-09" db="EMBL/GenBank/DDBJ databases">
        <title>Enrichment on poylsaccharides allowed isolation of novel metabolic and taxonomic groups of Haloarchaea.</title>
        <authorList>
            <person name="Sorokin D.Y."/>
            <person name="Elcheninov A.G."/>
            <person name="Khizhniak T.V."/>
            <person name="Kolganova T.V."/>
            <person name="Kublanov I.V."/>
        </authorList>
    </citation>
    <scope>NUCLEOTIDE SEQUENCE [LARGE SCALE GENOMIC DNA]</scope>
    <source>
        <strain evidence="1 2">AArc-m2/3/4</strain>
    </source>
</reference>
<evidence type="ECO:0000313" key="1">
    <source>
        <dbReference type="EMBL" id="MCU4975940.1"/>
    </source>
</evidence>
<sequence length="258" mass="29210">MTEDVLESHRPALKKLALDIQGLRNELLAGFGSRREVLEWSQRLTVRTLGEIRTSWYLELGRQYRGVPSSGDERALMAALLTPAARSRELDSVAVDALRERLAAVLLGPAEHRALRRLRKDATEYVDETGDGDQSGHDPLKQRYIAMRPALDELDTYQKRVLTECVDGLEDRSQILEWGDDLELATHGELDDDFLERCYREPSTVTMLTSSREDQKRARELFAATYLIPAFNSGVRDLTGRAKEMPDAEKSTKEVHLA</sequence>
<comment type="caution">
    <text evidence="1">The sequence shown here is derived from an EMBL/GenBank/DDBJ whole genome shotgun (WGS) entry which is preliminary data.</text>
</comment>
<name>A0ABT2QLY9_9EURY</name>
<protein>
    <submittedName>
        <fullName evidence="1">Uncharacterized protein</fullName>
    </submittedName>
</protein>
<evidence type="ECO:0000313" key="2">
    <source>
        <dbReference type="Proteomes" id="UP001320972"/>
    </source>
</evidence>
<accession>A0ABT2QLY9</accession>